<feature type="signal peptide" evidence="2">
    <location>
        <begin position="1"/>
        <end position="18"/>
    </location>
</feature>
<dbReference type="PANTHER" id="PTHR24250">
    <property type="entry name" value="CHYMOTRYPSIN-RELATED"/>
    <property type="match status" value="1"/>
</dbReference>
<evidence type="ECO:0000313" key="4">
    <source>
        <dbReference type="EMBL" id="KYQ58180.1"/>
    </source>
</evidence>
<dbReference type="EMBL" id="KQ982295">
    <property type="protein sequence ID" value="KYQ58180.1"/>
    <property type="molecule type" value="Genomic_DNA"/>
</dbReference>
<evidence type="ECO:0000256" key="1">
    <source>
        <dbReference type="ARBA" id="ARBA00023157"/>
    </source>
</evidence>
<feature type="domain" description="Peptidase S1" evidence="3">
    <location>
        <begin position="24"/>
        <end position="77"/>
    </location>
</feature>
<dbReference type="SUPFAM" id="SSF50494">
    <property type="entry name" value="Trypsin-like serine proteases"/>
    <property type="match status" value="1"/>
</dbReference>
<dbReference type="InterPro" id="IPR009003">
    <property type="entry name" value="Peptidase_S1_PA"/>
</dbReference>
<keyword evidence="5" id="KW-1185">Reference proteome</keyword>
<name>A0A151XCZ1_9HYME</name>
<gene>
    <name evidence="4" type="ORF">ALC60_02838</name>
</gene>
<dbReference type="STRING" id="64791.A0A151XCZ1"/>
<dbReference type="InterPro" id="IPR001254">
    <property type="entry name" value="Trypsin_dom"/>
</dbReference>
<dbReference type="InterPro" id="IPR043504">
    <property type="entry name" value="Peptidase_S1_PA_chymotrypsin"/>
</dbReference>
<dbReference type="GO" id="GO:0004252">
    <property type="term" value="F:serine-type endopeptidase activity"/>
    <property type="evidence" value="ECO:0007669"/>
    <property type="project" value="InterPro"/>
</dbReference>
<accession>A0A151XCZ1</accession>
<reference evidence="4 5" key="1">
    <citation type="submission" date="2015-09" db="EMBL/GenBank/DDBJ databases">
        <title>Trachymyrmex zeteki WGS genome.</title>
        <authorList>
            <person name="Nygaard S."/>
            <person name="Hu H."/>
            <person name="Boomsma J."/>
            <person name="Zhang G."/>
        </authorList>
    </citation>
    <scope>NUCLEOTIDE SEQUENCE [LARGE SCALE GENOMIC DNA]</scope>
    <source>
        <strain evidence="4">Tzet28-1</strain>
        <tissue evidence="4">Whole body</tissue>
    </source>
</reference>
<evidence type="ECO:0000259" key="3">
    <source>
        <dbReference type="Pfam" id="PF00089"/>
    </source>
</evidence>
<dbReference type="AlphaFoldDB" id="A0A151XCZ1"/>
<evidence type="ECO:0000256" key="2">
    <source>
        <dbReference type="SAM" id="SignalP"/>
    </source>
</evidence>
<proteinExistence type="predicted"/>
<keyword evidence="2" id="KW-0732">Signal</keyword>
<protein>
    <submittedName>
        <fullName evidence="4">Mite allergen Eur m 3</fullName>
    </submittedName>
</protein>
<sequence>MNAVTGLIIACLTLITYGLPDSQIVGGNDALDGAYPYQVSLRSDSLDPSSHFCGGAIISEYYIITTAQCINRRAVQLLIACKKL</sequence>
<dbReference type="Pfam" id="PF00089">
    <property type="entry name" value="Trypsin"/>
    <property type="match status" value="1"/>
</dbReference>
<organism evidence="4 5">
    <name type="scientific">Mycetomoellerius zeteki</name>
    <dbReference type="NCBI Taxonomy" id="64791"/>
    <lineage>
        <taxon>Eukaryota</taxon>
        <taxon>Metazoa</taxon>
        <taxon>Ecdysozoa</taxon>
        <taxon>Arthropoda</taxon>
        <taxon>Hexapoda</taxon>
        <taxon>Insecta</taxon>
        <taxon>Pterygota</taxon>
        <taxon>Neoptera</taxon>
        <taxon>Endopterygota</taxon>
        <taxon>Hymenoptera</taxon>
        <taxon>Apocrita</taxon>
        <taxon>Aculeata</taxon>
        <taxon>Formicoidea</taxon>
        <taxon>Formicidae</taxon>
        <taxon>Myrmicinae</taxon>
        <taxon>Mycetomoellerius</taxon>
    </lineage>
</organism>
<feature type="chain" id="PRO_5007591845" evidence="2">
    <location>
        <begin position="19"/>
        <end position="84"/>
    </location>
</feature>
<evidence type="ECO:0000313" key="5">
    <source>
        <dbReference type="Proteomes" id="UP000075809"/>
    </source>
</evidence>
<keyword evidence="1" id="KW-1015">Disulfide bond</keyword>
<dbReference type="Gene3D" id="2.40.10.10">
    <property type="entry name" value="Trypsin-like serine proteases"/>
    <property type="match status" value="1"/>
</dbReference>
<dbReference type="Proteomes" id="UP000075809">
    <property type="component" value="Unassembled WGS sequence"/>
</dbReference>
<dbReference type="GO" id="GO:0006508">
    <property type="term" value="P:proteolysis"/>
    <property type="evidence" value="ECO:0007669"/>
    <property type="project" value="InterPro"/>
</dbReference>